<dbReference type="Proteomes" id="UP000266723">
    <property type="component" value="Unassembled WGS sequence"/>
</dbReference>
<organism evidence="2 3">
    <name type="scientific">Brassica cretica</name>
    <name type="common">Mustard</name>
    <dbReference type="NCBI Taxonomy" id="69181"/>
    <lineage>
        <taxon>Eukaryota</taxon>
        <taxon>Viridiplantae</taxon>
        <taxon>Streptophyta</taxon>
        <taxon>Embryophyta</taxon>
        <taxon>Tracheophyta</taxon>
        <taxon>Spermatophyta</taxon>
        <taxon>Magnoliopsida</taxon>
        <taxon>eudicotyledons</taxon>
        <taxon>Gunneridae</taxon>
        <taxon>Pentapetalae</taxon>
        <taxon>rosids</taxon>
        <taxon>malvids</taxon>
        <taxon>Brassicales</taxon>
        <taxon>Brassicaceae</taxon>
        <taxon>Brassiceae</taxon>
        <taxon>Brassica</taxon>
    </lineage>
</organism>
<dbReference type="EMBL" id="QGKV02000297">
    <property type="protein sequence ID" value="KAF3605972.1"/>
    <property type="molecule type" value="Genomic_DNA"/>
</dbReference>
<sequence length="139" mass="15605">MVSETTAFHGFDLIFILSLTLLSNRQDSPRQLYASDKQIQISRKFSSSTQVSFVSLSMEFGVTFDGVWFLNSKSKERKSLFCVFKLSLFTDGSWLCSSSSPSLICLRKSSPVFEVVTKTEKRHALVKQSWCIGEAGQAI</sequence>
<evidence type="ECO:0000313" key="3">
    <source>
        <dbReference type="Proteomes" id="UP000266723"/>
    </source>
</evidence>
<feature type="chain" id="PRO_5045985059" evidence="1">
    <location>
        <begin position="26"/>
        <end position="139"/>
    </location>
</feature>
<feature type="signal peptide" evidence="1">
    <location>
        <begin position="1"/>
        <end position="25"/>
    </location>
</feature>
<proteinExistence type="predicted"/>
<evidence type="ECO:0000256" key="1">
    <source>
        <dbReference type="SAM" id="SignalP"/>
    </source>
</evidence>
<name>A0ABQ7ERK2_BRACR</name>
<accession>A0ABQ7ERK2</accession>
<keyword evidence="3" id="KW-1185">Reference proteome</keyword>
<protein>
    <submittedName>
        <fullName evidence="2">Uncharacterized protein</fullName>
    </submittedName>
</protein>
<comment type="caution">
    <text evidence="2">The sequence shown here is derived from an EMBL/GenBank/DDBJ whole genome shotgun (WGS) entry which is preliminary data.</text>
</comment>
<evidence type="ECO:0000313" key="2">
    <source>
        <dbReference type="EMBL" id="KAF3605972.1"/>
    </source>
</evidence>
<reference evidence="2 3" key="1">
    <citation type="journal article" date="2020" name="BMC Genomics">
        <title>Intraspecific diversification of the crop wild relative Brassica cretica Lam. using demographic model selection.</title>
        <authorList>
            <person name="Kioukis A."/>
            <person name="Michalopoulou V.A."/>
            <person name="Briers L."/>
            <person name="Pirintsos S."/>
            <person name="Studholme D.J."/>
            <person name="Pavlidis P."/>
            <person name="Sarris P.F."/>
        </authorList>
    </citation>
    <scope>NUCLEOTIDE SEQUENCE [LARGE SCALE GENOMIC DNA]</scope>
    <source>
        <strain evidence="3">cv. PFS-1207/04</strain>
    </source>
</reference>
<keyword evidence="1" id="KW-0732">Signal</keyword>
<gene>
    <name evidence="2" type="ORF">DY000_02048987</name>
</gene>